<evidence type="ECO:0000256" key="1">
    <source>
        <dbReference type="SAM" id="Phobius"/>
    </source>
</evidence>
<keyword evidence="1" id="KW-0812">Transmembrane</keyword>
<evidence type="ECO:0000313" key="2">
    <source>
        <dbReference type="EMBL" id="MBA2874938.1"/>
    </source>
</evidence>
<name>A0A7V9Z6G0_9BACL</name>
<dbReference type="Proteomes" id="UP000523087">
    <property type="component" value="Unassembled WGS sequence"/>
</dbReference>
<accession>A0A7V9Z6G0</accession>
<feature type="transmembrane region" description="Helical" evidence="1">
    <location>
        <begin position="27"/>
        <end position="48"/>
    </location>
</feature>
<dbReference type="AlphaFoldDB" id="A0A7V9Z6G0"/>
<proteinExistence type="predicted"/>
<organism evidence="2 3">
    <name type="scientific">Thermaerobacillus caldiproteolyticus</name>
    <dbReference type="NCBI Taxonomy" id="247480"/>
    <lineage>
        <taxon>Bacteria</taxon>
        <taxon>Bacillati</taxon>
        <taxon>Bacillota</taxon>
        <taxon>Bacilli</taxon>
        <taxon>Bacillales</taxon>
        <taxon>Anoxybacillaceae</taxon>
        <taxon>Thermaerobacillus</taxon>
    </lineage>
</organism>
<keyword evidence="1" id="KW-1133">Transmembrane helix</keyword>
<keyword evidence="3" id="KW-1185">Reference proteome</keyword>
<reference evidence="2 3" key="1">
    <citation type="submission" date="2020-07" db="EMBL/GenBank/DDBJ databases">
        <title>Genomic Encyclopedia of Type Strains, Phase IV (KMG-IV): sequencing the most valuable type-strain genomes for metagenomic binning, comparative biology and taxonomic classification.</title>
        <authorList>
            <person name="Goeker M."/>
        </authorList>
    </citation>
    <scope>NUCLEOTIDE SEQUENCE [LARGE SCALE GENOMIC DNA]</scope>
    <source>
        <strain evidence="2 3">DSM 15730</strain>
    </source>
</reference>
<feature type="transmembrane region" description="Helical" evidence="1">
    <location>
        <begin position="5"/>
        <end position="21"/>
    </location>
</feature>
<keyword evidence="1" id="KW-0472">Membrane</keyword>
<dbReference type="RefSeq" id="WP_181555791.1">
    <property type="nucleotide sequence ID" value="NZ_JACDUT010000004.1"/>
</dbReference>
<sequence>MKQAAIIFWIIMIIATFYLNLLGLMNLISLVITMPLLFASIFGLLFTWNNRNRFKGFHQKRM</sequence>
<evidence type="ECO:0000313" key="3">
    <source>
        <dbReference type="Proteomes" id="UP000523087"/>
    </source>
</evidence>
<comment type="caution">
    <text evidence="2">The sequence shown here is derived from an EMBL/GenBank/DDBJ whole genome shotgun (WGS) entry which is preliminary data.</text>
</comment>
<dbReference type="EMBL" id="JACDUT010000004">
    <property type="protein sequence ID" value="MBA2874938.1"/>
    <property type="molecule type" value="Genomic_DNA"/>
</dbReference>
<gene>
    <name evidence="2" type="ORF">HNR31_001709</name>
</gene>
<protein>
    <submittedName>
        <fullName evidence="2">Uncharacterized protein</fullName>
    </submittedName>
</protein>